<evidence type="ECO:0000313" key="3">
    <source>
        <dbReference type="Proteomes" id="UP001147747"/>
    </source>
</evidence>
<organism evidence="2 3">
    <name type="scientific">Penicillium cosmopolitanum</name>
    <dbReference type="NCBI Taxonomy" id="1131564"/>
    <lineage>
        <taxon>Eukaryota</taxon>
        <taxon>Fungi</taxon>
        <taxon>Dikarya</taxon>
        <taxon>Ascomycota</taxon>
        <taxon>Pezizomycotina</taxon>
        <taxon>Eurotiomycetes</taxon>
        <taxon>Eurotiomycetidae</taxon>
        <taxon>Eurotiales</taxon>
        <taxon>Aspergillaceae</taxon>
        <taxon>Penicillium</taxon>
    </lineage>
</organism>
<dbReference type="EMBL" id="JAPZBU010000008">
    <property type="protein sequence ID" value="KAJ5392406.1"/>
    <property type="molecule type" value="Genomic_DNA"/>
</dbReference>
<accession>A0A9X0B8W3</accession>
<evidence type="ECO:0000313" key="2">
    <source>
        <dbReference type="EMBL" id="KAJ5392406.1"/>
    </source>
</evidence>
<sequence>MSSPNKRSKGTPAPGLGLDISDAEIKILIFGLACSTPGKVDFDLLAKRGGYTKASAKVLFGKAKRKLATLFPEENVTDTQDDSSTANPQAVENSGAAHLQGAQSAADTVVKEEDTDLLSEYLMSPMSTGLKRKHSLSEEEDIEEAISFDI</sequence>
<keyword evidence="3" id="KW-1185">Reference proteome</keyword>
<feature type="region of interest" description="Disordered" evidence="1">
    <location>
        <begin position="130"/>
        <end position="150"/>
    </location>
</feature>
<dbReference type="OrthoDB" id="4363403at2759"/>
<gene>
    <name evidence="2" type="ORF">N7509_007896</name>
</gene>
<dbReference type="RefSeq" id="XP_056488084.1">
    <property type="nucleotide sequence ID" value="XM_056632533.1"/>
</dbReference>
<reference evidence="2" key="1">
    <citation type="submission" date="2022-12" db="EMBL/GenBank/DDBJ databases">
        <authorList>
            <person name="Petersen C."/>
        </authorList>
    </citation>
    <scope>NUCLEOTIDE SEQUENCE</scope>
    <source>
        <strain evidence="2">IBT 29677</strain>
    </source>
</reference>
<name>A0A9X0B8W3_9EURO</name>
<dbReference type="GeneID" id="81371513"/>
<feature type="compositionally biased region" description="Polar residues" evidence="1">
    <location>
        <begin position="82"/>
        <end position="92"/>
    </location>
</feature>
<feature type="region of interest" description="Disordered" evidence="1">
    <location>
        <begin position="73"/>
        <end position="111"/>
    </location>
</feature>
<protein>
    <submittedName>
        <fullName evidence="2">Uncharacterized protein</fullName>
    </submittedName>
</protein>
<comment type="caution">
    <text evidence="2">The sequence shown here is derived from an EMBL/GenBank/DDBJ whole genome shotgun (WGS) entry which is preliminary data.</text>
</comment>
<feature type="compositionally biased region" description="Acidic residues" evidence="1">
    <location>
        <begin position="138"/>
        <end position="150"/>
    </location>
</feature>
<reference evidence="2" key="2">
    <citation type="journal article" date="2023" name="IMA Fungus">
        <title>Comparative genomic study of the Penicillium genus elucidates a diverse pangenome and 15 lateral gene transfer events.</title>
        <authorList>
            <person name="Petersen C."/>
            <person name="Sorensen T."/>
            <person name="Nielsen M.R."/>
            <person name="Sondergaard T.E."/>
            <person name="Sorensen J.L."/>
            <person name="Fitzpatrick D.A."/>
            <person name="Frisvad J.C."/>
            <person name="Nielsen K.L."/>
        </authorList>
    </citation>
    <scope>NUCLEOTIDE SEQUENCE</scope>
    <source>
        <strain evidence="2">IBT 29677</strain>
    </source>
</reference>
<dbReference type="AlphaFoldDB" id="A0A9X0B8W3"/>
<dbReference type="Proteomes" id="UP001147747">
    <property type="component" value="Unassembled WGS sequence"/>
</dbReference>
<proteinExistence type="predicted"/>
<evidence type="ECO:0000256" key="1">
    <source>
        <dbReference type="SAM" id="MobiDB-lite"/>
    </source>
</evidence>